<dbReference type="SUPFAM" id="SSF49417">
    <property type="entry name" value="p53-like transcription factors"/>
    <property type="match status" value="1"/>
</dbReference>
<comment type="caution">
    <text evidence="6">Lacks conserved residue(s) required for the propagation of feature annotation.</text>
</comment>
<dbReference type="SMART" id="SM00425">
    <property type="entry name" value="TBOX"/>
    <property type="match status" value="1"/>
</dbReference>
<dbReference type="InterPro" id="IPR036960">
    <property type="entry name" value="T-box_sf"/>
</dbReference>
<evidence type="ECO:0000259" key="8">
    <source>
        <dbReference type="PROSITE" id="PS50252"/>
    </source>
</evidence>
<evidence type="ECO:0000256" key="6">
    <source>
        <dbReference type="PROSITE-ProRule" id="PRU00201"/>
    </source>
</evidence>
<dbReference type="PANTHER" id="PTHR11267">
    <property type="entry name" value="T-BOX PROTEIN-RELATED"/>
    <property type="match status" value="1"/>
</dbReference>
<dbReference type="GO" id="GO:0003007">
    <property type="term" value="P:heart morphogenesis"/>
    <property type="evidence" value="ECO:0007669"/>
    <property type="project" value="TreeGrafter"/>
</dbReference>
<comment type="subcellular location">
    <subcellularLocation>
        <location evidence="1 6">Nucleus</location>
    </subcellularLocation>
</comment>
<comment type="caution">
    <text evidence="9">The sequence shown here is derived from an EMBL/GenBank/DDBJ whole genome shotgun (WGS) entry which is preliminary data.</text>
</comment>
<dbReference type="InterPro" id="IPR008967">
    <property type="entry name" value="p53-like_TF_DNA-bd_sf"/>
</dbReference>
<dbReference type="InterPro" id="IPR046360">
    <property type="entry name" value="T-box_DNA-bd"/>
</dbReference>
<protein>
    <recommendedName>
        <fullName evidence="8">T-box domain-containing protein</fullName>
    </recommendedName>
</protein>
<feature type="region of interest" description="Disordered" evidence="7">
    <location>
        <begin position="361"/>
        <end position="414"/>
    </location>
</feature>
<reference evidence="10" key="1">
    <citation type="submission" date="2024-04" db="EMBL/GenBank/DDBJ databases">
        <title>Salinicola lusitanus LLJ914,a marine bacterium isolated from the Okinawa Trough.</title>
        <authorList>
            <person name="Li J."/>
        </authorList>
    </citation>
    <scope>NUCLEOTIDE SEQUENCE [LARGE SCALE GENOMIC DNA]</scope>
</reference>
<evidence type="ECO:0000256" key="1">
    <source>
        <dbReference type="ARBA" id="ARBA00004123"/>
    </source>
</evidence>
<sequence length="414" mass="45046">MKVEGALESSPAPDPGSEPSPDLGPGPGPGPGLGSERCVWRLLSAVERSLEAGREKGDPTERQLRVKLEEPELWRKFSCITNEMIVTKTGRRMFPVLKVQVSGLDPRSMYSFLLDFAPADSSRWKFVNGEWVCAGRAEGRGLPAEGRGMAAEGRGLAAEGRGLAAGGAGPRGSLHHPDSPNFGSHWMKAAVNFSKVKLTNKSGASGQIVLNSLHRYEPQIHIVSVGSRHRLVSNVSFRETQFIAVTAYQNEEITALKIKYNPFAKAFLDAKERNPNGRGLSESETRVGIQPCSGWSLCPASGGGAYPYHHHGYKHHGYHGYPGRHTPYPAPCCSPAPNTQSALSLELRRHKPRLLALLLAPRTNQQRGPPAAGQSQPRGRVRVGPGTHPLLLIGPERRRRGSCRDKDPEKNQTN</sequence>
<dbReference type="GO" id="GO:0000785">
    <property type="term" value="C:chromatin"/>
    <property type="evidence" value="ECO:0007669"/>
    <property type="project" value="TreeGrafter"/>
</dbReference>
<evidence type="ECO:0000256" key="2">
    <source>
        <dbReference type="ARBA" id="ARBA00023015"/>
    </source>
</evidence>
<dbReference type="GO" id="GO:0005634">
    <property type="term" value="C:nucleus"/>
    <property type="evidence" value="ECO:0007669"/>
    <property type="project" value="UniProtKB-SubCell"/>
</dbReference>
<name>A0AAW0MMR7_9GOBI</name>
<keyword evidence="5 6" id="KW-0539">Nucleus</keyword>
<dbReference type="GO" id="GO:0001707">
    <property type="term" value="P:mesoderm formation"/>
    <property type="evidence" value="ECO:0007669"/>
    <property type="project" value="TreeGrafter"/>
</dbReference>
<keyword evidence="3 6" id="KW-0238">DNA-binding</keyword>
<dbReference type="AlphaFoldDB" id="A0AAW0MMR7"/>
<feature type="compositionally biased region" description="Polar residues" evidence="7">
    <location>
        <begin position="363"/>
        <end position="377"/>
    </location>
</feature>
<evidence type="ECO:0000256" key="5">
    <source>
        <dbReference type="ARBA" id="ARBA00023242"/>
    </source>
</evidence>
<dbReference type="GO" id="GO:0001708">
    <property type="term" value="P:cell fate specification"/>
    <property type="evidence" value="ECO:0007669"/>
    <property type="project" value="TreeGrafter"/>
</dbReference>
<evidence type="ECO:0000313" key="9">
    <source>
        <dbReference type="EMBL" id="KAK7879814.1"/>
    </source>
</evidence>
<feature type="region of interest" description="Disordered" evidence="7">
    <location>
        <begin position="1"/>
        <end position="36"/>
    </location>
</feature>
<gene>
    <name evidence="9" type="ORF">WMY93_033520</name>
</gene>
<accession>A0AAW0MMR7</accession>
<feature type="domain" description="T-box" evidence="8">
    <location>
        <begin position="68"/>
        <end position="269"/>
    </location>
</feature>
<feature type="compositionally biased region" description="Pro residues" evidence="7">
    <location>
        <begin position="12"/>
        <end position="30"/>
    </location>
</feature>
<dbReference type="InterPro" id="IPR001699">
    <property type="entry name" value="TF_T-box"/>
</dbReference>
<feature type="compositionally biased region" description="Basic and acidic residues" evidence="7">
    <location>
        <begin position="402"/>
        <end position="414"/>
    </location>
</feature>
<organism evidence="9 10">
    <name type="scientific">Mugilogobius chulae</name>
    <name type="common">yellowstripe goby</name>
    <dbReference type="NCBI Taxonomy" id="88201"/>
    <lineage>
        <taxon>Eukaryota</taxon>
        <taxon>Metazoa</taxon>
        <taxon>Chordata</taxon>
        <taxon>Craniata</taxon>
        <taxon>Vertebrata</taxon>
        <taxon>Euteleostomi</taxon>
        <taxon>Actinopterygii</taxon>
        <taxon>Neopterygii</taxon>
        <taxon>Teleostei</taxon>
        <taxon>Neoteleostei</taxon>
        <taxon>Acanthomorphata</taxon>
        <taxon>Gobiaria</taxon>
        <taxon>Gobiiformes</taxon>
        <taxon>Gobioidei</taxon>
        <taxon>Gobiidae</taxon>
        <taxon>Gobionellinae</taxon>
        <taxon>Mugilogobius</taxon>
    </lineage>
</organism>
<dbReference type="EMBL" id="JBBPFD010000196">
    <property type="protein sequence ID" value="KAK7879814.1"/>
    <property type="molecule type" value="Genomic_DNA"/>
</dbReference>
<dbReference type="PRINTS" id="PR00938">
    <property type="entry name" value="BRACHYURY"/>
</dbReference>
<evidence type="ECO:0000256" key="4">
    <source>
        <dbReference type="ARBA" id="ARBA00023163"/>
    </source>
</evidence>
<dbReference type="PRINTS" id="PR00937">
    <property type="entry name" value="TBOX"/>
</dbReference>
<dbReference type="PROSITE" id="PS50252">
    <property type="entry name" value="TBOX_3"/>
    <property type="match status" value="1"/>
</dbReference>
<dbReference type="InterPro" id="IPR018186">
    <property type="entry name" value="TF_T-box_CS"/>
</dbReference>
<evidence type="ECO:0000256" key="3">
    <source>
        <dbReference type="ARBA" id="ARBA00023125"/>
    </source>
</evidence>
<dbReference type="PROSITE" id="PS01283">
    <property type="entry name" value="TBOX_1"/>
    <property type="match status" value="1"/>
</dbReference>
<evidence type="ECO:0000313" key="10">
    <source>
        <dbReference type="Proteomes" id="UP001460270"/>
    </source>
</evidence>
<dbReference type="Pfam" id="PF00907">
    <property type="entry name" value="T-box"/>
    <property type="match status" value="1"/>
</dbReference>
<dbReference type="InterPro" id="IPR002070">
    <property type="entry name" value="TF_Brachyury"/>
</dbReference>
<dbReference type="PANTHER" id="PTHR11267:SF114">
    <property type="entry name" value="T-BOX TRANSCRIPTION FACTOR TBX19"/>
    <property type="match status" value="1"/>
</dbReference>
<keyword evidence="10" id="KW-1185">Reference proteome</keyword>
<dbReference type="Proteomes" id="UP001460270">
    <property type="component" value="Unassembled WGS sequence"/>
</dbReference>
<proteinExistence type="predicted"/>
<keyword evidence="2" id="KW-0805">Transcription regulation</keyword>
<dbReference type="GO" id="GO:0000978">
    <property type="term" value="F:RNA polymerase II cis-regulatory region sequence-specific DNA binding"/>
    <property type="evidence" value="ECO:0007669"/>
    <property type="project" value="InterPro"/>
</dbReference>
<evidence type="ECO:0000256" key="7">
    <source>
        <dbReference type="SAM" id="MobiDB-lite"/>
    </source>
</evidence>
<dbReference type="Gene3D" id="2.60.40.820">
    <property type="entry name" value="Transcription factor, T-box"/>
    <property type="match status" value="1"/>
</dbReference>
<keyword evidence="4" id="KW-0804">Transcription</keyword>
<dbReference type="GO" id="GO:0045893">
    <property type="term" value="P:positive regulation of DNA-templated transcription"/>
    <property type="evidence" value="ECO:0007669"/>
    <property type="project" value="InterPro"/>
</dbReference>
<dbReference type="CDD" id="cd20192">
    <property type="entry name" value="T-box_TBXT_TBX19-like"/>
    <property type="match status" value="1"/>
</dbReference>
<dbReference type="GO" id="GO:0000981">
    <property type="term" value="F:DNA-binding transcription factor activity, RNA polymerase II-specific"/>
    <property type="evidence" value="ECO:0007669"/>
    <property type="project" value="TreeGrafter"/>
</dbReference>